<sequence>MSRKTSETVFRHSKATPDECGNVAWEDDALIKAYDTAVSNLQNFDLRTSPYQSSPPYDASATVSNETGYVVWSRTPKVEVQHYADDIKQNEEYVEENDETWSAGDECMAYFYEDGLYYPAVIQSVDYDDGTATVEYTDYNGGPEAVQLEDIHPRRLWNLSEVESNLSETTQSCSSSVANNADDERQKKENKPRLKSSHHNHKQFIPKPFNLMPPSPWMLPPDLNTTTNDVNSLSKDALSNMFASWYMA</sequence>
<protein>
    <recommendedName>
        <fullName evidence="7">Tudor domain-containing protein</fullName>
    </recommendedName>
</protein>
<dbReference type="PROSITE" id="PS50304">
    <property type="entry name" value="TUDOR"/>
    <property type="match status" value="1"/>
</dbReference>
<dbReference type="HOGENOM" id="CLU_077852_0_0_1"/>
<dbReference type="SUPFAM" id="SSF63748">
    <property type="entry name" value="Tudor/PWWP/MBT"/>
    <property type="match status" value="1"/>
</dbReference>
<dbReference type="InterPro" id="IPR002999">
    <property type="entry name" value="Tudor"/>
</dbReference>
<dbReference type="Ensembl" id="ENSCINT00000026388.2">
    <property type="protein sequence ID" value="ENSCINP00000026142.2"/>
    <property type="gene ID" value="ENSCING00000014454.2"/>
</dbReference>
<dbReference type="InterPro" id="IPR049481">
    <property type="entry name" value="SMN_G2-BD"/>
</dbReference>
<proteinExistence type="inferred from homology"/>
<dbReference type="GO" id="GO:0005634">
    <property type="term" value="C:nucleus"/>
    <property type="evidence" value="ECO:0000318"/>
    <property type="project" value="GO_Central"/>
</dbReference>
<dbReference type="GO" id="GO:0008380">
    <property type="term" value="P:RNA splicing"/>
    <property type="evidence" value="ECO:0007669"/>
    <property type="project" value="UniProtKB-KW"/>
</dbReference>
<dbReference type="GO" id="GO:0000122">
    <property type="term" value="P:negative regulation of transcription by RNA polymerase II"/>
    <property type="evidence" value="ECO:0000318"/>
    <property type="project" value="GO_Central"/>
</dbReference>
<keyword evidence="5" id="KW-0539">Nucleus</keyword>
<reference evidence="8" key="2">
    <citation type="journal article" date="2008" name="Genome Biol.">
        <title>Improved genome assembly and evidence-based global gene model set for the chordate Ciona intestinalis: new insight into intron and operon populations.</title>
        <authorList>
            <person name="Satou Y."/>
            <person name="Mineta K."/>
            <person name="Ogasawara M."/>
            <person name="Sasakura Y."/>
            <person name="Shoguchi E."/>
            <person name="Ueno K."/>
            <person name="Yamada L."/>
            <person name="Matsumoto J."/>
            <person name="Wasserscheid J."/>
            <person name="Dewar K."/>
            <person name="Wiley G.B."/>
            <person name="Macmil S.L."/>
            <person name="Roe B.A."/>
            <person name="Zeller R.W."/>
            <person name="Hastings K.E."/>
            <person name="Lemaire P."/>
            <person name="Lindquist E."/>
            <person name="Endo T."/>
            <person name="Hotta K."/>
            <person name="Inaba K."/>
        </authorList>
    </citation>
    <scope>NUCLEOTIDE SEQUENCE [LARGE SCALE GENOMIC DNA]</scope>
    <source>
        <strain evidence="8">wild type</strain>
    </source>
</reference>
<feature type="compositionally biased region" description="Basic residues" evidence="6">
    <location>
        <begin position="193"/>
        <end position="204"/>
    </location>
</feature>
<dbReference type="GO" id="GO:0015030">
    <property type="term" value="C:Cajal body"/>
    <property type="evidence" value="ECO:0007669"/>
    <property type="project" value="UniProtKB-SubCell"/>
</dbReference>
<dbReference type="Pfam" id="PF06003">
    <property type="entry name" value="SMN_Tudor"/>
    <property type="match status" value="1"/>
</dbReference>
<evidence type="ECO:0000256" key="5">
    <source>
        <dbReference type="ARBA" id="ARBA00023242"/>
    </source>
</evidence>
<dbReference type="AlphaFoldDB" id="F6YAV6"/>
<dbReference type="FunCoup" id="F6YAV6">
    <property type="interactions" value="72"/>
</dbReference>
<evidence type="ECO:0000256" key="3">
    <source>
        <dbReference type="ARBA" id="ARBA00022664"/>
    </source>
</evidence>
<name>F6YAV6_CIOIN</name>
<evidence type="ECO:0000313" key="8">
    <source>
        <dbReference type="Ensembl" id="ENSCINP00000026142.2"/>
    </source>
</evidence>
<dbReference type="PANTHER" id="PTHR46297">
    <property type="entry name" value="ZINC FINGER CCCH-TYPE WITH G PATCH DOMAIN-CONTAINING PROTEIN"/>
    <property type="match status" value="1"/>
</dbReference>
<evidence type="ECO:0000256" key="2">
    <source>
        <dbReference type="ARBA" id="ARBA00005371"/>
    </source>
</evidence>
<evidence type="ECO:0000256" key="1">
    <source>
        <dbReference type="ARBA" id="ARBA00004408"/>
    </source>
</evidence>
<evidence type="ECO:0000256" key="6">
    <source>
        <dbReference type="SAM" id="MobiDB-lite"/>
    </source>
</evidence>
<dbReference type="Pfam" id="PF20636">
    <property type="entry name" value="SMN_G2-BD"/>
    <property type="match status" value="1"/>
</dbReference>
<dbReference type="InterPro" id="IPR010304">
    <property type="entry name" value="SMN_Tudor"/>
</dbReference>
<feature type="compositionally biased region" description="Basic and acidic residues" evidence="6">
    <location>
        <begin position="182"/>
        <end position="192"/>
    </location>
</feature>
<keyword evidence="4" id="KW-0508">mRNA splicing</keyword>
<organism evidence="8 9">
    <name type="scientific">Ciona intestinalis</name>
    <name type="common">Transparent sea squirt</name>
    <name type="synonym">Ascidia intestinalis</name>
    <dbReference type="NCBI Taxonomy" id="7719"/>
    <lineage>
        <taxon>Eukaryota</taxon>
        <taxon>Metazoa</taxon>
        <taxon>Chordata</taxon>
        <taxon>Tunicata</taxon>
        <taxon>Ascidiacea</taxon>
        <taxon>Phlebobranchia</taxon>
        <taxon>Cionidae</taxon>
        <taxon>Ciona</taxon>
    </lineage>
</organism>
<comment type="subcellular location">
    <subcellularLocation>
        <location evidence="1">Nucleus</location>
        <location evidence="1">Cajal body</location>
    </subcellularLocation>
</comment>
<dbReference type="GeneTree" id="ENSGT00940000153352"/>
<keyword evidence="3" id="KW-0507">mRNA processing</keyword>
<evidence type="ECO:0000256" key="4">
    <source>
        <dbReference type="ARBA" id="ARBA00023187"/>
    </source>
</evidence>
<dbReference type="CDD" id="cd21182">
    <property type="entry name" value="Tudor_SMN_SPF30-like"/>
    <property type="match status" value="1"/>
</dbReference>
<dbReference type="STRING" id="7719.ENSCINP00000026142"/>
<dbReference type="OMA" id="MSMLTAW"/>
<dbReference type="GO" id="GO:0000978">
    <property type="term" value="F:RNA polymerase II cis-regulatory region sequence-specific DNA binding"/>
    <property type="evidence" value="ECO:0000318"/>
    <property type="project" value="GO_Central"/>
</dbReference>
<feature type="region of interest" description="Disordered" evidence="6">
    <location>
        <begin position="168"/>
        <end position="208"/>
    </location>
</feature>
<dbReference type="EMBL" id="EAAA01001262">
    <property type="status" value="NOT_ANNOTATED_CDS"/>
    <property type="molecule type" value="Genomic_DNA"/>
</dbReference>
<dbReference type="Proteomes" id="UP000008144">
    <property type="component" value="Chromosome 14"/>
</dbReference>
<reference evidence="8" key="4">
    <citation type="submission" date="2025-09" db="UniProtKB">
        <authorList>
            <consortium name="Ensembl"/>
        </authorList>
    </citation>
    <scope>IDENTIFICATION</scope>
</reference>
<feature type="domain" description="Tudor" evidence="7">
    <location>
        <begin position="100"/>
        <end position="160"/>
    </location>
</feature>
<dbReference type="Gene3D" id="2.30.30.140">
    <property type="match status" value="1"/>
</dbReference>
<feature type="compositionally biased region" description="Polar residues" evidence="6">
    <location>
        <begin position="168"/>
        <end position="179"/>
    </location>
</feature>
<reference evidence="8" key="3">
    <citation type="submission" date="2025-08" db="UniProtKB">
        <authorList>
            <consortium name="Ensembl"/>
        </authorList>
    </citation>
    <scope>IDENTIFICATION</scope>
</reference>
<dbReference type="PANTHER" id="PTHR46297:SF1">
    <property type="entry name" value="ZINC FINGER CCCH-TYPE WITH G PATCH DOMAIN-CONTAINING PROTEIN"/>
    <property type="match status" value="1"/>
</dbReference>
<accession>F6YAV6</accession>
<keyword evidence="9" id="KW-1185">Reference proteome</keyword>
<dbReference type="SMART" id="SM00333">
    <property type="entry name" value="TUDOR"/>
    <property type="match status" value="1"/>
</dbReference>
<reference evidence="9" key="1">
    <citation type="journal article" date="2002" name="Science">
        <title>The draft genome of Ciona intestinalis: insights into chordate and vertebrate origins.</title>
        <authorList>
            <person name="Dehal P."/>
            <person name="Satou Y."/>
            <person name="Campbell R.K."/>
            <person name="Chapman J."/>
            <person name="Degnan B."/>
            <person name="De Tomaso A."/>
            <person name="Davidson B."/>
            <person name="Di Gregorio A."/>
            <person name="Gelpke M."/>
            <person name="Goodstein D.M."/>
            <person name="Harafuji N."/>
            <person name="Hastings K.E."/>
            <person name="Ho I."/>
            <person name="Hotta K."/>
            <person name="Huang W."/>
            <person name="Kawashima T."/>
            <person name="Lemaire P."/>
            <person name="Martinez D."/>
            <person name="Meinertzhagen I.A."/>
            <person name="Necula S."/>
            <person name="Nonaka M."/>
            <person name="Putnam N."/>
            <person name="Rash S."/>
            <person name="Saiga H."/>
            <person name="Satake M."/>
            <person name="Terry A."/>
            <person name="Yamada L."/>
            <person name="Wang H.G."/>
            <person name="Awazu S."/>
            <person name="Azumi K."/>
            <person name="Boore J."/>
            <person name="Branno M."/>
            <person name="Chin-Bow S."/>
            <person name="DeSantis R."/>
            <person name="Doyle S."/>
            <person name="Francino P."/>
            <person name="Keys D.N."/>
            <person name="Haga S."/>
            <person name="Hayashi H."/>
            <person name="Hino K."/>
            <person name="Imai K.S."/>
            <person name="Inaba K."/>
            <person name="Kano S."/>
            <person name="Kobayashi K."/>
            <person name="Kobayashi M."/>
            <person name="Lee B.I."/>
            <person name="Makabe K.W."/>
            <person name="Manohar C."/>
            <person name="Matassi G."/>
            <person name="Medina M."/>
            <person name="Mochizuki Y."/>
            <person name="Mount S."/>
            <person name="Morishita T."/>
            <person name="Miura S."/>
            <person name="Nakayama A."/>
            <person name="Nishizaka S."/>
            <person name="Nomoto H."/>
            <person name="Ohta F."/>
            <person name="Oishi K."/>
            <person name="Rigoutsos I."/>
            <person name="Sano M."/>
            <person name="Sasaki A."/>
            <person name="Sasakura Y."/>
            <person name="Shoguchi E."/>
            <person name="Shin-i T."/>
            <person name="Spagnuolo A."/>
            <person name="Stainier D."/>
            <person name="Suzuki M.M."/>
            <person name="Tassy O."/>
            <person name="Takatori N."/>
            <person name="Tokuoka M."/>
            <person name="Yagi K."/>
            <person name="Yoshizaki F."/>
            <person name="Wada S."/>
            <person name="Zhang C."/>
            <person name="Hyatt P.D."/>
            <person name="Larimer F."/>
            <person name="Detter C."/>
            <person name="Doggett N."/>
            <person name="Glavina T."/>
            <person name="Hawkins T."/>
            <person name="Richardson P."/>
            <person name="Lucas S."/>
            <person name="Kohara Y."/>
            <person name="Levine M."/>
            <person name="Satoh N."/>
            <person name="Rokhsar D.S."/>
        </authorList>
    </citation>
    <scope>NUCLEOTIDE SEQUENCE [LARGE SCALE GENOMIC DNA]</scope>
</reference>
<dbReference type="GO" id="GO:0006397">
    <property type="term" value="P:mRNA processing"/>
    <property type="evidence" value="ECO:0007669"/>
    <property type="project" value="UniProtKB-KW"/>
</dbReference>
<evidence type="ECO:0000259" key="7">
    <source>
        <dbReference type="PROSITE" id="PS50304"/>
    </source>
</evidence>
<dbReference type="GO" id="GO:0003723">
    <property type="term" value="F:RNA binding"/>
    <property type="evidence" value="ECO:0007669"/>
    <property type="project" value="InterPro"/>
</dbReference>
<dbReference type="InParanoid" id="F6YAV6"/>
<dbReference type="GO" id="GO:0005737">
    <property type="term" value="C:cytoplasm"/>
    <property type="evidence" value="ECO:0007669"/>
    <property type="project" value="InterPro"/>
</dbReference>
<evidence type="ECO:0000313" key="9">
    <source>
        <dbReference type="Proteomes" id="UP000008144"/>
    </source>
</evidence>
<comment type="similarity">
    <text evidence="2">Belongs to the SMN family.</text>
</comment>
<dbReference type="GO" id="GO:0001227">
    <property type="term" value="F:DNA-binding transcription repressor activity, RNA polymerase II-specific"/>
    <property type="evidence" value="ECO:0000318"/>
    <property type="project" value="GO_Central"/>
</dbReference>